<comment type="similarity">
    <text evidence="2">Belongs to the malic enzymes family.</text>
</comment>
<dbReference type="Proteomes" id="UP000229901">
    <property type="component" value="Unassembled WGS sequence"/>
</dbReference>
<evidence type="ECO:0000259" key="8">
    <source>
        <dbReference type="SMART" id="SM00919"/>
    </source>
</evidence>
<feature type="binding site" evidence="7">
    <location>
        <position position="134"/>
    </location>
    <ligand>
        <name>a divalent metal cation</name>
        <dbReference type="ChEBI" id="CHEBI:60240"/>
    </ligand>
</feature>
<dbReference type="AlphaFoldDB" id="A0A2H0V4W0"/>
<dbReference type="Gene3D" id="3.40.50.720">
    <property type="entry name" value="NAD(P)-binding Rossmann-like Domain"/>
    <property type="match status" value="1"/>
</dbReference>
<dbReference type="InterPro" id="IPR015884">
    <property type="entry name" value="Malic_enzyme_CS"/>
</dbReference>
<dbReference type="PANTHER" id="PTHR43237:SF4">
    <property type="entry name" value="NADP-DEPENDENT MALIC ENZYME"/>
    <property type="match status" value="1"/>
</dbReference>
<dbReference type="SMART" id="SM01274">
    <property type="entry name" value="malic"/>
    <property type="match status" value="1"/>
</dbReference>
<protein>
    <submittedName>
        <fullName evidence="10">NAD-dependent malic enzyme</fullName>
    </submittedName>
</protein>
<dbReference type="InterPro" id="IPR012301">
    <property type="entry name" value="Malic_N_dom"/>
</dbReference>
<dbReference type="GO" id="GO:0004470">
    <property type="term" value="F:malic enzyme activity"/>
    <property type="evidence" value="ECO:0007669"/>
    <property type="project" value="InterPro"/>
</dbReference>
<sequence>MDYNKKSLEIHEKHKGKLSVELKVPLKSTEDLSVAYTPGVAEPCREIAKDSENAYKYTIKGNSVAVITDGSSVLGLGNIGGLAGLPVMEGKAALFKEFANIDAYPICLAEQNVQKTIETIKNIAPGFGGINLEDIKAPECFEIEAALQNLGIPVMHDDQHGTAIVVLAALINALKVVSKDKETVRVVVNGAGAAGIAITKLLIKYGFNSGQLIMCDSKGVIFIGREDLVSNKYKQEIASVTNSVKLQGHLSDALKGADIFIGVSVKDAVTQDMVKSMNSDAIIVAMANPDPEILPIDAKAAGATVVATGRSDFPNQVNNVLAFPGLFRGALDSRATSITDDMKLTAAKALAALVLEPNADKILPSPLDKSVVPAIADAVKSVLKS</sequence>
<evidence type="ECO:0000313" key="10">
    <source>
        <dbReference type="EMBL" id="PIR94112.1"/>
    </source>
</evidence>
<comment type="caution">
    <text evidence="10">The sequence shown here is derived from an EMBL/GenBank/DDBJ whole genome shotgun (WGS) entry which is preliminary data.</text>
</comment>
<evidence type="ECO:0000256" key="6">
    <source>
        <dbReference type="PIRSR" id="PIRSR000106-2"/>
    </source>
</evidence>
<dbReference type="InterPro" id="IPR037062">
    <property type="entry name" value="Malic_N_dom_sf"/>
</dbReference>
<evidence type="ECO:0000313" key="11">
    <source>
        <dbReference type="Proteomes" id="UP000229901"/>
    </source>
</evidence>
<dbReference type="EMBL" id="PFAP01000018">
    <property type="protein sequence ID" value="PIR94112.1"/>
    <property type="molecule type" value="Genomic_DNA"/>
</dbReference>
<dbReference type="FunFam" id="3.40.50.10380:FF:000003">
    <property type="entry name" value="NADP-dependent malic enzyme"/>
    <property type="match status" value="1"/>
</dbReference>
<dbReference type="SMART" id="SM00919">
    <property type="entry name" value="Malic_M"/>
    <property type="match status" value="1"/>
</dbReference>
<proteinExistence type="inferred from homology"/>
<dbReference type="InterPro" id="IPR012302">
    <property type="entry name" value="Malic_NAD-bd"/>
</dbReference>
<dbReference type="Gene3D" id="3.40.50.10380">
    <property type="entry name" value="Malic enzyme, N-terminal domain"/>
    <property type="match status" value="1"/>
</dbReference>
<dbReference type="InterPro" id="IPR036291">
    <property type="entry name" value="NAD(P)-bd_dom_sf"/>
</dbReference>
<evidence type="ECO:0000256" key="7">
    <source>
        <dbReference type="PIRSR" id="PIRSR000106-3"/>
    </source>
</evidence>
<accession>A0A2H0V4W0</accession>
<dbReference type="InterPro" id="IPR001891">
    <property type="entry name" value="Malic_OxRdtase"/>
</dbReference>
<dbReference type="InterPro" id="IPR046346">
    <property type="entry name" value="Aminoacid_DH-like_N_sf"/>
</dbReference>
<evidence type="ECO:0000256" key="5">
    <source>
        <dbReference type="PIRSR" id="PIRSR000106-1"/>
    </source>
</evidence>
<organism evidence="10 11">
    <name type="scientific">Candidatus Falkowbacteria bacterium CG10_big_fil_rev_8_21_14_0_10_39_11</name>
    <dbReference type="NCBI Taxonomy" id="1974565"/>
    <lineage>
        <taxon>Bacteria</taxon>
        <taxon>Candidatus Falkowiibacteriota</taxon>
    </lineage>
</organism>
<evidence type="ECO:0000256" key="1">
    <source>
        <dbReference type="ARBA" id="ARBA00001936"/>
    </source>
</evidence>
<feature type="binding site" evidence="6">
    <location>
        <position position="288"/>
    </location>
    <ligand>
        <name>(S)-malate</name>
        <dbReference type="ChEBI" id="CHEBI:15589"/>
    </ligand>
</feature>
<feature type="domain" description="Malic enzyme N-terminal" evidence="9">
    <location>
        <begin position="15"/>
        <end position="148"/>
    </location>
</feature>
<dbReference type="CDD" id="cd05311">
    <property type="entry name" value="NAD_bind_2_malic_enz"/>
    <property type="match status" value="1"/>
</dbReference>
<name>A0A2H0V4W0_9BACT</name>
<dbReference type="InterPro" id="IPR051674">
    <property type="entry name" value="Malate_Decarboxylase"/>
</dbReference>
<dbReference type="PIRSF" id="PIRSF000106">
    <property type="entry name" value="ME"/>
    <property type="match status" value="1"/>
</dbReference>
<dbReference type="InterPro" id="IPR045213">
    <property type="entry name" value="Malic_NAD-bd_bact_type"/>
</dbReference>
<dbReference type="PANTHER" id="PTHR43237">
    <property type="entry name" value="NADP-DEPENDENT MALIC ENZYME"/>
    <property type="match status" value="1"/>
</dbReference>
<evidence type="ECO:0000256" key="4">
    <source>
        <dbReference type="ARBA" id="ARBA00023002"/>
    </source>
</evidence>
<feature type="binding site" evidence="7">
    <location>
        <position position="158"/>
    </location>
    <ligand>
        <name>a divalent metal cation</name>
        <dbReference type="ChEBI" id="CHEBI:60240"/>
    </ligand>
</feature>
<comment type="cofactor">
    <cofactor evidence="7">
        <name>Mg(2+)</name>
        <dbReference type="ChEBI" id="CHEBI:18420"/>
    </cofactor>
    <cofactor evidence="7">
        <name>Mn(2+)</name>
        <dbReference type="ChEBI" id="CHEBI:29035"/>
    </cofactor>
    <text evidence="7">Divalent metal cations. Prefers magnesium or manganese.</text>
</comment>
<feature type="active site" description="Proton acceptor" evidence="5">
    <location>
        <position position="91"/>
    </location>
</feature>
<dbReference type="FunFam" id="3.40.50.720:FF:000095">
    <property type="entry name" value="NADP-dependent malic enzyme"/>
    <property type="match status" value="1"/>
</dbReference>
<dbReference type="Pfam" id="PF00390">
    <property type="entry name" value="malic"/>
    <property type="match status" value="1"/>
</dbReference>
<comment type="cofactor">
    <cofactor evidence="1">
        <name>Mn(2+)</name>
        <dbReference type="ChEBI" id="CHEBI:29035"/>
    </cofactor>
</comment>
<gene>
    <name evidence="10" type="ORF">COT97_02995</name>
</gene>
<reference evidence="11" key="1">
    <citation type="submission" date="2017-09" db="EMBL/GenBank/DDBJ databases">
        <title>Depth-based differentiation of microbial function through sediment-hosted aquifers and enrichment of novel symbionts in the deep terrestrial subsurface.</title>
        <authorList>
            <person name="Probst A.J."/>
            <person name="Ladd B."/>
            <person name="Jarett J.K."/>
            <person name="Geller-Mcgrath D.E."/>
            <person name="Sieber C.M.K."/>
            <person name="Emerson J.B."/>
            <person name="Anantharaman K."/>
            <person name="Thomas B.C."/>
            <person name="Malmstrom R."/>
            <person name="Stieglmeier M."/>
            <person name="Klingl A."/>
            <person name="Woyke T."/>
            <person name="Ryan C.M."/>
            <person name="Banfield J.F."/>
        </authorList>
    </citation>
    <scope>NUCLEOTIDE SEQUENCE [LARGE SCALE GENOMIC DNA]</scope>
</reference>
<evidence type="ECO:0000259" key="9">
    <source>
        <dbReference type="SMART" id="SM01274"/>
    </source>
</evidence>
<feature type="domain" description="Malic enzyme NAD-binding" evidence="8">
    <location>
        <begin position="159"/>
        <end position="384"/>
    </location>
</feature>
<dbReference type="Pfam" id="PF03949">
    <property type="entry name" value="Malic_M"/>
    <property type="match status" value="1"/>
</dbReference>
<feature type="binding site" evidence="7">
    <location>
        <position position="133"/>
    </location>
    <ligand>
        <name>a divalent metal cation</name>
        <dbReference type="ChEBI" id="CHEBI:60240"/>
    </ligand>
</feature>
<dbReference type="SUPFAM" id="SSF53223">
    <property type="entry name" value="Aminoacid dehydrogenase-like, N-terminal domain"/>
    <property type="match status" value="1"/>
</dbReference>
<keyword evidence="4" id="KW-0560">Oxidoreductase</keyword>
<dbReference type="GO" id="GO:0046872">
    <property type="term" value="F:metal ion binding"/>
    <property type="evidence" value="ECO:0007669"/>
    <property type="project" value="UniProtKB-KW"/>
</dbReference>
<keyword evidence="3 7" id="KW-0479">Metal-binding</keyword>
<dbReference type="GO" id="GO:0016616">
    <property type="term" value="F:oxidoreductase activity, acting on the CH-OH group of donors, NAD or NADP as acceptor"/>
    <property type="evidence" value="ECO:0007669"/>
    <property type="project" value="InterPro"/>
</dbReference>
<evidence type="ECO:0000256" key="3">
    <source>
        <dbReference type="ARBA" id="ARBA00022723"/>
    </source>
</evidence>
<dbReference type="SUPFAM" id="SSF51735">
    <property type="entry name" value="NAD(P)-binding Rossmann-fold domains"/>
    <property type="match status" value="1"/>
</dbReference>
<dbReference type="GO" id="GO:0051287">
    <property type="term" value="F:NAD binding"/>
    <property type="evidence" value="ECO:0007669"/>
    <property type="project" value="InterPro"/>
</dbReference>
<evidence type="ECO:0000256" key="2">
    <source>
        <dbReference type="ARBA" id="ARBA00008785"/>
    </source>
</evidence>
<feature type="active site" description="Proton donor" evidence="5">
    <location>
        <position position="36"/>
    </location>
</feature>
<feature type="binding site" evidence="6">
    <location>
        <position position="318"/>
    </location>
    <ligand>
        <name>(S)-malate</name>
        <dbReference type="ChEBI" id="CHEBI:15589"/>
    </ligand>
</feature>
<dbReference type="PROSITE" id="PS00331">
    <property type="entry name" value="MALIC_ENZYMES"/>
    <property type="match status" value="1"/>
</dbReference>